<dbReference type="EMBL" id="AP025314">
    <property type="protein sequence ID" value="BDD08469.1"/>
    <property type="molecule type" value="Genomic_DNA"/>
</dbReference>
<evidence type="ECO:0000313" key="2">
    <source>
        <dbReference type="Proteomes" id="UP001348817"/>
    </source>
</evidence>
<protein>
    <submittedName>
        <fullName evidence="1">Uncharacterized protein</fullName>
    </submittedName>
</protein>
<organism evidence="1 2">
    <name type="scientific">Fulvitalea axinellae</name>
    <dbReference type="NCBI Taxonomy" id="1182444"/>
    <lineage>
        <taxon>Bacteria</taxon>
        <taxon>Pseudomonadati</taxon>
        <taxon>Bacteroidota</taxon>
        <taxon>Cytophagia</taxon>
        <taxon>Cytophagales</taxon>
        <taxon>Persicobacteraceae</taxon>
        <taxon>Fulvitalea</taxon>
    </lineage>
</organism>
<sequence>MKILSVYIFYNMKKIVSNTLYFDIKTKVHLDNHTLATP</sequence>
<evidence type="ECO:0000313" key="1">
    <source>
        <dbReference type="EMBL" id="BDD08469.1"/>
    </source>
</evidence>
<name>A0AAU9CQ17_9BACT</name>
<dbReference type="Proteomes" id="UP001348817">
    <property type="component" value="Chromosome"/>
</dbReference>
<dbReference type="KEGG" id="fax:FUAX_09010"/>
<gene>
    <name evidence="1" type="ORF">FUAX_09010</name>
</gene>
<proteinExistence type="predicted"/>
<accession>A0AAU9CQ17</accession>
<reference evidence="1 2" key="1">
    <citation type="submission" date="2021-12" db="EMBL/GenBank/DDBJ databases">
        <title>Genome sequencing of bacteria with rrn-lacking chromosome and rrn-plasmid.</title>
        <authorList>
            <person name="Anda M."/>
            <person name="Iwasaki W."/>
        </authorList>
    </citation>
    <scope>NUCLEOTIDE SEQUENCE [LARGE SCALE GENOMIC DNA]</scope>
    <source>
        <strain evidence="1 2">DSM 100852</strain>
    </source>
</reference>
<keyword evidence="2" id="KW-1185">Reference proteome</keyword>
<dbReference type="AlphaFoldDB" id="A0AAU9CQ17"/>